<name>A0A5S9ILX4_UABAM</name>
<dbReference type="PROSITE" id="PS50990">
    <property type="entry name" value="PEPTIDASE_C39"/>
    <property type="match status" value="1"/>
</dbReference>
<evidence type="ECO:0000259" key="2">
    <source>
        <dbReference type="PROSITE" id="PS50990"/>
    </source>
</evidence>
<feature type="transmembrane region" description="Helical" evidence="1">
    <location>
        <begin position="60"/>
        <end position="81"/>
    </location>
</feature>
<dbReference type="OrthoDB" id="267447at2"/>
<sequence>MENMVIFICAPLLFLLCFYAGWICGGKKRKILWTIPPMLFILVLYLLSKFPTADYLLFPFYFYGRLRFFLPLLPLLFLMGIAAQYRQHPSRRVLYSAIAGFCVVAYLYIQINVVTFDYQSLKGRITKDGCCMQSTGHTCGPAAAVTLLLHHGISASESEVARMCGVSPLTGTNEFVLCSVMNSLAKRNNSPLRFKMKAIEFRKIEQQPQPFLGVIRLNGMIAHWIMIKTIDGKQLTIADPLCGVVKRQRADYKNIWLQRCIVIDEKE</sequence>
<dbReference type="Proteomes" id="UP000326354">
    <property type="component" value="Chromosome"/>
</dbReference>
<gene>
    <name evidence="3" type="ORF">UABAM_01812</name>
</gene>
<feature type="transmembrane region" description="Helical" evidence="1">
    <location>
        <begin position="93"/>
        <end position="111"/>
    </location>
</feature>
<dbReference type="GO" id="GO:0008233">
    <property type="term" value="F:peptidase activity"/>
    <property type="evidence" value="ECO:0007669"/>
    <property type="project" value="InterPro"/>
</dbReference>
<protein>
    <recommendedName>
        <fullName evidence="2">Peptidase C39 domain-containing protein</fullName>
    </recommendedName>
</protein>
<dbReference type="Pfam" id="PF03412">
    <property type="entry name" value="Peptidase_C39"/>
    <property type="match status" value="1"/>
</dbReference>
<dbReference type="GO" id="GO:0006508">
    <property type="term" value="P:proteolysis"/>
    <property type="evidence" value="ECO:0007669"/>
    <property type="project" value="InterPro"/>
</dbReference>
<keyword evidence="1" id="KW-0472">Membrane</keyword>
<evidence type="ECO:0000313" key="3">
    <source>
        <dbReference type="EMBL" id="BBM83460.1"/>
    </source>
</evidence>
<dbReference type="EMBL" id="AP019860">
    <property type="protein sequence ID" value="BBM83460.1"/>
    <property type="molecule type" value="Genomic_DNA"/>
</dbReference>
<keyword evidence="1" id="KW-0812">Transmembrane</keyword>
<dbReference type="InterPro" id="IPR005074">
    <property type="entry name" value="Peptidase_C39"/>
</dbReference>
<organism evidence="3 4">
    <name type="scientific">Uabimicrobium amorphum</name>
    <dbReference type="NCBI Taxonomy" id="2596890"/>
    <lineage>
        <taxon>Bacteria</taxon>
        <taxon>Pseudomonadati</taxon>
        <taxon>Planctomycetota</taxon>
        <taxon>Candidatus Uabimicrobiia</taxon>
        <taxon>Candidatus Uabimicrobiales</taxon>
        <taxon>Candidatus Uabimicrobiaceae</taxon>
        <taxon>Candidatus Uabimicrobium</taxon>
    </lineage>
</organism>
<keyword evidence="4" id="KW-1185">Reference proteome</keyword>
<dbReference type="RefSeq" id="WP_151967659.1">
    <property type="nucleotide sequence ID" value="NZ_AP019860.1"/>
</dbReference>
<dbReference type="GO" id="GO:0005524">
    <property type="term" value="F:ATP binding"/>
    <property type="evidence" value="ECO:0007669"/>
    <property type="project" value="InterPro"/>
</dbReference>
<evidence type="ECO:0000313" key="4">
    <source>
        <dbReference type="Proteomes" id="UP000326354"/>
    </source>
</evidence>
<reference evidence="3 4" key="1">
    <citation type="submission" date="2019-08" db="EMBL/GenBank/DDBJ databases">
        <title>Complete genome sequence of Candidatus Uab amorphum.</title>
        <authorList>
            <person name="Shiratori T."/>
            <person name="Suzuki S."/>
            <person name="Kakizawa Y."/>
            <person name="Ishida K."/>
        </authorList>
    </citation>
    <scope>NUCLEOTIDE SEQUENCE [LARGE SCALE GENOMIC DNA]</scope>
    <source>
        <strain evidence="3 4">SRT547</strain>
    </source>
</reference>
<proteinExistence type="predicted"/>
<keyword evidence="1" id="KW-1133">Transmembrane helix</keyword>
<dbReference type="AlphaFoldDB" id="A0A5S9ILX4"/>
<dbReference type="GO" id="GO:0016020">
    <property type="term" value="C:membrane"/>
    <property type="evidence" value="ECO:0007669"/>
    <property type="project" value="InterPro"/>
</dbReference>
<feature type="transmembrane region" description="Helical" evidence="1">
    <location>
        <begin position="31"/>
        <end position="48"/>
    </location>
</feature>
<dbReference type="Gene3D" id="3.90.70.10">
    <property type="entry name" value="Cysteine proteinases"/>
    <property type="match status" value="1"/>
</dbReference>
<dbReference type="KEGG" id="uam:UABAM_01812"/>
<feature type="transmembrane region" description="Helical" evidence="1">
    <location>
        <begin position="6"/>
        <end position="24"/>
    </location>
</feature>
<evidence type="ECO:0000256" key="1">
    <source>
        <dbReference type="SAM" id="Phobius"/>
    </source>
</evidence>
<accession>A0A5S9ILX4</accession>
<feature type="domain" description="Peptidase C39" evidence="2">
    <location>
        <begin position="133"/>
        <end position="263"/>
    </location>
</feature>